<dbReference type="InterPro" id="IPR029063">
    <property type="entry name" value="SAM-dependent_MTases_sf"/>
</dbReference>
<dbReference type="CDD" id="cd02440">
    <property type="entry name" value="AdoMet_MTases"/>
    <property type="match status" value="1"/>
</dbReference>
<keyword evidence="3" id="KW-0489">Methyltransferase</keyword>
<dbReference type="InterPro" id="IPR048711">
    <property type="entry name" value="WHD_Rv2258c"/>
</dbReference>
<gene>
    <name evidence="3" type="ORF">MMF94_32585</name>
</gene>
<accession>A0ABS9TPH5</accession>
<dbReference type="SUPFAM" id="SSF53335">
    <property type="entry name" value="S-adenosyl-L-methionine-dependent methyltransferases"/>
    <property type="match status" value="1"/>
</dbReference>
<keyword evidence="3" id="KW-0808">Transferase</keyword>
<protein>
    <submittedName>
        <fullName evidence="3">Methyltransferase domain-containing protein</fullName>
    </submittedName>
</protein>
<dbReference type="Pfam" id="PF21320">
    <property type="entry name" value="WHD_Rv2258c"/>
    <property type="match status" value="1"/>
</dbReference>
<dbReference type="Pfam" id="PF13847">
    <property type="entry name" value="Methyltransf_31"/>
    <property type="match status" value="1"/>
</dbReference>
<comment type="caution">
    <text evidence="3">The sequence shown here is derived from an EMBL/GenBank/DDBJ whole genome shotgun (WGS) entry which is preliminary data.</text>
</comment>
<evidence type="ECO:0000259" key="2">
    <source>
        <dbReference type="Pfam" id="PF21320"/>
    </source>
</evidence>
<dbReference type="Gene3D" id="1.10.10.10">
    <property type="entry name" value="Winged helix-like DNA-binding domain superfamily/Winged helix DNA-binding domain"/>
    <property type="match status" value="1"/>
</dbReference>
<dbReference type="InterPro" id="IPR025714">
    <property type="entry name" value="Methyltranfer_dom"/>
</dbReference>
<dbReference type="PANTHER" id="PTHR45128:SF2">
    <property type="entry name" value="METHYLTRANSFERASE DOMAIN-CONTAINING PROTEIN"/>
    <property type="match status" value="1"/>
</dbReference>
<keyword evidence="4" id="KW-1185">Reference proteome</keyword>
<dbReference type="InterPro" id="IPR036390">
    <property type="entry name" value="WH_DNA-bd_sf"/>
</dbReference>
<feature type="domain" description="Methyltransferase" evidence="1">
    <location>
        <begin position="183"/>
        <end position="294"/>
    </location>
</feature>
<organism evidence="3 4">
    <name type="scientific">Pseudonocardia alaniniphila</name>
    <dbReference type="NCBI Taxonomy" id="75291"/>
    <lineage>
        <taxon>Bacteria</taxon>
        <taxon>Bacillati</taxon>
        <taxon>Actinomycetota</taxon>
        <taxon>Actinomycetes</taxon>
        <taxon>Pseudonocardiales</taxon>
        <taxon>Pseudonocardiaceae</taxon>
        <taxon>Pseudonocardia</taxon>
    </lineage>
</organism>
<dbReference type="PANTHER" id="PTHR45128">
    <property type="entry name" value="METHYLTRANSFERASE TYPE 11"/>
    <property type="match status" value="1"/>
</dbReference>
<feature type="domain" description="S-adenosylmethionine-dependent methyltransferase Rv2258c-like winged HTH" evidence="2">
    <location>
        <begin position="37"/>
        <end position="106"/>
    </location>
</feature>
<dbReference type="RefSeq" id="WP_241041264.1">
    <property type="nucleotide sequence ID" value="NZ_BAAAJF010000030.1"/>
</dbReference>
<dbReference type="Gene3D" id="3.40.50.150">
    <property type="entry name" value="Vaccinia Virus protein VP39"/>
    <property type="match status" value="1"/>
</dbReference>
<evidence type="ECO:0000313" key="3">
    <source>
        <dbReference type="EMBL" id="MCH6170464.1"/>
    </source>
</evidence>
<reference evidence="3 4" key="1">
    <citation type="submission" date="2022-03" db="EMBL/GenBank/DDBJ databases">
        <title>Pseudonocardia alaer sp. nov., a novel actinomycete isolated from reed forest soil.</title>
        <authorList>
            <person name="Wang L."/>
        </authorList>
    </citation>
    <scope>NUCLEOTIDE SEQUENCE [LARGE SCALE GENOMIC DNA]</scope>
    <source>
        <strain evidence="3 4">Y-16303</strain>
    </source>
</reference>
<sequence>MTETTARPTDTESTTEAFVERLFGAVLGAQLVQAAYLGDRLGFYRALAEGPLTPPELAARTGTAERYAREWLEHQAVAGVLTVDDATAAPDQRRFRLPSAHAEVLTDVLSPNHVLPLARMVGGMGQHMDALVDAYRSGGGVSWAQFGTDAREAQAAANRPLFLGALPREYFPSVPAIRDVLERGGRIADVGCGYGWSSIGLALAHPDVTVDGYDVDEPSIDAARRNANDAGVADRVRFHCADAATADGRYDLVTAFECIHDMPAPVGVLETMRRIAAPDGIVLVVDERVAERFHAPGDETEQLMYGWSITCCLPDGLAHAPSVGTGTVMRPDTLRRYAQEAGYADIEVLPIDDAFFRFYRLT</sequence>
<dbReference type="InterPro" id="IPR053173">
    <property type="entry name" value="SAM-binding_MTase"/>
</dbReference>
<evidence type="ECO:0000259" key="1">
    <source>
        <dbReference type="Pfam" id="PF13847"/>
    </source>
</evidence>
<dbReference type="EMBL" id="JAKXMK010000032">
    <property type="protein sequence ID" value="MCH6170464.1"/>
    <property type="molecule type" value="Genomic_DNA"/>
</dbReference>
<dbReference type="SUPFAM" id="SSF46785">
    <property type="entry name" value="Winged helix' DNA-binding domain"/>
    <property type="match status" value="1"/>
</dbReference>
<name>A0ABS9TPH5_9PSEU</name>
<dbReference type="Proteomes" id="UP001299970">
    <property type="component" value="Unassembled WGS sequence"/>
</dbReference>
<evidence type="ECO:0000313" key="4">
    <source>
        <dbReference type="Proteomes" id="UP001299970"/>
    </source>
</evidence>
<proteinExistence type="predicted"/>
<dbReference type="GO" id="GO:0032259">
    <property type="term" value="P:methylation"/>
    <property type="evidence" value="ECO:0007669"/>
    <property type="project" value="UniProtKB-KW"/>
</dbReference>
<dbReference type="GO" id="GO:0008168">
    <property type="term" value="F:methyltransferase activity"/>
    <property type="evidence" value="ECO:0007669"/>
    <property type="project" value="UniProtKB-KW"/>
</dbReference>
<dbReference type="InterPro" id="IPR036388">
    <property type="entry name" value="WH-like_DNA-bd_sf"/>
</dbReference>